<evidence type="ECO:0000256" key="3">
    <source>
        <dbReference type="SAM" id="SignalP"/>
    </source>
</evidence>
<protein>
    <recommendedName>
        <fullName evidence="4">TonB-dependent receptor plug domain-containing protein</fullName>
    </recommendedName>
</protein>
<dbReference type="GO" id="GO:0044718">
    <property type="term" value="P:siderophore transmembrane transport"/>
    <property type="evidence" value="ECO:0007669"/>
    <property type="project" value="TreeGrafter"/>
</dbReference>
<keyword evidence="2" id="KW-0813">Transport</keyword>
<keyword evidence="2" id="KW-0472">Membrane</keyword>
<keyword evidence="6" id="KW-1185">Reference proteome</keyword>
<dbReference type="PROSITE" id="PS52016">
    <property type="entry name" value="TONB_DEPENDENT_REC_3"/>
    <property type="match status" value="1"/>
</dbReference>
<proteinExistence type="inferred from homology"/>
<sequence>MGKWRYVAVLFWLNLQLSMAQQRLMLSLQGVIRAAETGKPLEGVYVGSPTLNRWAISDAKGRFVLPNFPTAAVELTATLLGYEPVRIPLDASAGQQPLVITLRQQSLALAEVRVVAKEQALGSGSMIGRQAIQHVQPVSLADVLQLVPGQLAINPDLSNVQQSLLRQAPTSTAADRMNALGTALILDGVPLSNNANLQSDVTILNASAGSLPPFSSAVGRGNDLRQIPADNIESVEVIRGIPSVRFGDLTTGGVLVTTRAGVYSPRLTQRLNPNLSQTAFGYGFRAANTGTFNIDTDLAF</sequence>
<organism evidence="5 6">
    <name type="scientific">Larkinella punicea</name>
    <dbReference type="NCBI Taxonomy" id="2315727"/>
    <lineage>
        <taxon>Bacteria</taxon>
        <taxon>Pseudomonadati</taxon>
        <taxon>Bacteroidota</taxon>
        <taxon>Cytophagia</taxon>
        <taxon>Cytophagales</taxon>
        <taxon>Spirosomataceae</taxon>
        <taxon>Larkinella</taxon>
    </lineage>
</organism>
<keyword evidence="2" id="KW-0812">Transmembrane</keyword>
<dbReference type="InterPro" id="IPR012910">
    <property type="entry name" value="Plug_dom"/>
</dbReference>
<comment type="similarity">
    <text evidence="2">Belongs to the TonB-dependent receptor family.</text>
</comment>
<keyword evidence="1 3" id="KW-0732">Signal</keyword>
<feature type="domain" description="TonB-dependent receptor plug" evidence="4">
    <location>
        <begin position="118"/>
        <end position="254"/>
    </location>
</feature>
<dbReference type="SUPFAM" id="SSF49464">
    <property type="entry name" value="Carboxypeptidase regulatory domain-like"/>
    <property type="match status" value="1"/>
</dbReference>
<dbReference type="Gene3D" id="2.170.130.10">
    <property type="entry name" value="TonB-dependent receptor, plug domain"/>
    <property type="match status" value="1"/>
</dbReference>
<evidence type="ECO:0000313" key="6">
    <source>
        <dbReference type="Proteomes" id="UP000253383"/>
    </source>
</evidence>
<evidence type="ECO:0000256" key="1">
    <source>
        <dbReference type="ARBA" id="ARBA00022729"/>
    </source>
</evidence>
<dbReference type="Gene3D" id="2.60.40.1120">
    <property type="entry name" value="Carboxypeptidase-like, regulatory domain"/>
    <property type="match status" value="1"/>
</dbReference>
<evidence type="ECO:0000259" key="4">
    <source>
        <dbReference type="Pfam" id="PF07715"/>
    </source>
</evidence>
<dbReference type="GO" id="GO:0015344">
    <property type="term" value="F:siderophore uptake transmembrane transporter activity"/>
    <property type="evidence" value="ECO:0007669"/>
    <property type="project" value="TreeGrafter"/>
</dbReference>
<evidence type="ECO:0000256" key="2">
    <source>
        <dbReference type="PROSITE-ProRule" id="PRU01360"/>
    </source>
</evidence>
<dbReference type="PANTHER" id="PTHR30069">
    <property type="entry name" value="TONB-DEPENDENT OUTER MEMBRANE RECEPTOR"/>
    <property type="match status" value="1"/>
</dbReference>
<dbReference type="Proteomes" id="UP000253383">
    <property type="component" value="Unassembled WGS sequence"/>
</dbReference>
<dbReference type="Pfam" id="PF13715">
    <property type="entry name" value="CarbopepD_reg_2"/>
    <property type="match status" value="1"/>
</dbReference>
<keyword evidence="2" id="KW-0998">Cell outer membrane</keyword>
<feature type="signal peptide" evidence="3">
    <location>
        <begin position="1"/>
        <end position="20"/>
    </location>
</feature>
<feature type="chain" id="PRO_5017016993" description="TonB-dependent receptor plug domain-containing protein" evidence="3">
    <location>
        <begin position="21"/>
        <end position="300"/>
    </location>
</feature>
<dbReference type="InterPro" id="IPR008969">
    <property type="entry name" value="CarboxyPept-like_regulatory"/>
</dbReference>
<gene>
    <name evidence="5" type="ORF">DUE52_31365</name>
</gene>
<keyword evidence="2" id="KW-1134">Transmembrane beta strand</keyword>
<dbReference type="OrthoDB" id="9812892at2"/>
<comment type="subcellular location">
    <subcellularLocation>
        <location evidence="2">Cell outer membrane</location>
        <topology evidence="2">Multi-pass membrane protein</topology>
    </subcellularLocation>
</comment>
<dbReference type="InterPro" id="IPR039426">
    <property type="entry name" value="TonB-dep_rcpt-like"/>
</dbReference>
<dbReference type="GO" id="GO:0009279">
    <property type="term" value="C:cell outer membrane"/>
    <property type="evidence" value="ECO:0007669"/>
    <property type="project" value="UniProtKB-SubCell"/>
</dbReference>
<comment type="caution">
    <text evidence="5">The sequence shown here is derived from an EMBL/GenBank/DDBJ whole genome shotgun (WGS) entry which is preliminary data.</text>
</comment>
<evidence type="ECO:0000313" key="5">
    <source>
        <dbReference type="EMBL" id="RCR65566.1"/>
    </source>
</evidence>
<accession>A0A368JER2</accession>
<dbReference type="InterPro" id="IPR037066">
    <property type="entry name" value="Plug_dom_sf"/>
</dbReference>
<dbReference type="PANTHER" id="PTHR30069:SF29">
    <property type="entry name" value="HEMOGLOBIN AND HEMOGLOBIN-HAPTOGLOBIN-BINDING PROTEIN 1-RELATED"/>
    <property type="match status" value="1"/>
</dbReference>
<reference evidence="5 6" key="1">
    <citation type="submission" date="2018-07" db="EMBL/GenBank/DDBJ databases">
        <title>Genome analysis of Larkinella rosea.</title>
        <authorList>
            <person name="Zhou Z."/>
            <person name="Wang G."/>
        </authorList>
    </citation>
    <scope>NUCLEOTIDE SEQUENCE [LARGE SCALE GENOMIC DNA]</scope>
    <source>
        <strain evidence="6">zzj9</strain>
    </source>
</reference>
<name>A0A368JER2_9BACT</name>
<dbReference type="SUPFAM" id="SSF56935">
    <property type="entry name" value="Porins"/>
    <property type="match status" value="1"/>
</dbReference>
<dbReference type="AlphaFoldDB" id="A0A368JER2"/>
<dbReference type="Pfam" id="PF07715">
    <property type="entry name" value="Plug"/>
    <property type="match status" value="1"/>
</dbReference>
<dbReference type="EMBL" id="QOWE01000041">
    <property type="protein sequence ID" value="RCR65566.1"/>
    <property type="molecule type" value="Genomic_DNA"/>
</dbReference>